<feature type="non-terminal residue" evidence="3">
    <location>
        <position position="575"/>
    </location>
</feature>
<organism evidence="3 4">
    <name type="scientific">Ambispora leptoticha</name>
    <dbReference type="NCBI Taxonomy" id="144679"/>
    <lineage>
        <taxon>Eukaryota</taxon>
        <taxon>Fungi</taxon>
        <taxon>Fungi incertae sedis</taxon>
        <taxon>Mucoromycota</taxon>
        <taxon>Glomeromycotina</taxon>
        <taxon>Glomeromycetes</taxon>
        <taxon>Archaeosporales</taxon>
        <taxon>Ambisporaceae</taxon>
        <taxon>Ambispora</taxon>
    </lineage>
</organism>
<dbReference type="InterPro" id="IPR047001">
    <property type="entry name" value="MnmG_C_subdom"/>
</dbReference>
<dbReference type="Gene3D" id="1.10.150.570">
    <property type="entry name" value="GidA associated domain, C-terminal subdomain"/>
    <property type="match status" value="1"/>
</dbReference>
<sequence length="575" mass="66335">DEAKEKLTKIKPVSLGQARRIGGINPTDIQMLKADPQKRPGAEELEGIIGGWIYYSGRVKEDTPFYQQYQSLAEEYNQFSQNTPYQIHPTAITHKLVKEFIQARKKMKRDNSDKNARREAGKLEEQLEEKGLSDENIEKIIKYCERFIKQINIMVIINQNEFNNKYSKEVKEIRIKNKDFQGHLIIEDYLNLEKLYLRDIDNIEKITLKNLPQLKLCTIRDCGTKDLVIENCLQINNLNIENNLLTNLEFIKDLENLEELELDGNDKLNTNTLELLENIQALKKENEFLSIKYDELKKFLKGILVSLSSEEKKGLSVELNKKINRKDKIRKELESELAESKEKIEELEKELKEKVALQQETKKELKVQKTTTEALLKQLVAKTIEKEKASNENEANDLQKEINDLRQKLKVSEKEVAKLEGKLEAKQEEIERISKTIEKAIDTPNQSINTYNIQYNTQYQQLETETEKQITESLTDKEVTPEEQKVINKTILFLGTKELFINHRQATVNSLIDCYNKLEKRLGNKLNKFTTAVSMTNIASKLANIIPGGGVVEAPIGILGDTINLTGNIIKEKDL</sequence>
<dbReference type="EMBL" id="CAJVPS010019067">
    <property type="protein sequence ID" value="CAG8699603.1"/>
    <property type="molecule type" value="Genomic_DNA"/>
</dbReference>
<protein>
    <submittedName>
        <fullName evidence="3">5272_t:CDS:1</fullName>
    </submittedName>
</protein>
<dbReference type="Gene3D" id="3.80.10.10">
    <property type="entry name" value="Ribonuclease Inhibitor"/>
    <property type="match status" value="1"/>
</dbReference>
<dbReference type="SMART" id="SM01228">
    <property type="entry name" value="GIDA_assoc_3"/>
    <property type="match status" value="1"/>
</dbReference>
<feature type="coiled-coil region" evidence="1">
    <location>
        <begin position="265"/>
        <end position="443"/>
    </location>
</feature>
<evidence type="ECO:0000259" key="2">
    <source>
        <dbReference type="SMART" id="SM01228"/>
    </source>
</evidence>
<dbReference type="SUPFAM" id="SSF52058">
    <property type="entry name" value="L domain-like"/>
    <property type="match status" value="1"/>
</dbReference>
<evidence type="ECO:0000256" key="1">
    <source>
        <dbReference type="SAM" id="Coils"/>
    </source>
</evidence>
<dbReference type="Pfam" id="PF13932">
    <property type="entry name" value="SAM_GIDA_C"/>
    <property type="match status" value="1"/>
</dbReference>
<dbReference type="InterPro" id="IPR026904">
    <property type="entry name" value="MnmG_C"/>
</dbReference>
<evidence type="ECO:0000313" key="4">
    <source>
        <dbReference type="Proteomes" id="UP000789508"/>
    </source>
</evidence>
<reference evidence="3" key="1">
    <citation type="submission" date="2021-06" db="EMBL/GenBank/DDBJ databases">
        <authorList>
            <person name="Kallberg Y."/>
            <person name="Tangrot J."/>
            <person name="Rosling A."/>
        </authorList>
    </citation>
    <scope>NUCLEOTIDE SEQUENCE</scope>
    <source>
        <strain evidence="3">FL130A</strain>
    </source>
</reference>
<feature type="non-terminal residue" evidence="3">
    <location>
        <position position="1"/>
    </location>
</feature>
<comment type="caution">
    <text evidence="3">The sequence shown here is derived from an EMBL/GenBank/DDBJ whole genome shotgun (WGS) entry which is preliminary data.</text>
</comment>
<keyword evidence="1" id="KW-0175">Coiled coil</keyword>
<accession>A0A9N9HPN4</accession>
<dbReference type="Proteomes" id="UP000789508">
    <property type="component" value="Unassembled WGS sequence"/>
</dbReference>
<dbReference type="OrthoDB" id="2490051at2759"/>
<dbReference type="InterPro" id="IPR044920">
    <property type="entry name" value="MnmG_C_subdom_sf"/>
</dbReference>
<name>A0A9N9HPN4_9GLOM</name>
<feature type="domain" description="tRNA uridine 5-carboxymethylaminomethyl modification enzyme C-terminal subdomain" evidence="2">
    <location>
        <begin position="2"/>
        <end position="34"/>
    </location>
</feature>
<dbReference type="AlphaFoldDB" id="A0A9N9HPN4"/>
<keyword evidence="4" id="KW-1185">Reference proteome</keyword>
<evidence type="ECO:0000313" key="3">
    <source>
        <dbReference type="EMBL" id="CAG8699603.1"/>
    </source>
</evidence>
<gene>
    <name evidence="3" type="ORF">ALEPTO_LOCUS11519</name>
</gene>
<proteinExistence type="predicted"/>
<dbReference type="InterPro" id="IPR032675">
    <property type="entry name" value="LRR_dom_sf"/>
</dbReference>